<dbReference type="EMBL" id="JAWDGP010006261">
    <property type="protein sequence ID" value="KAK3744412.1"/>
    <property type="molecule type" value="Genomic_DNA"/>
</dbReference>
<comment type="caution">
    <text evidence="1">The sequence shown here is derived from an EMBL/GenBank/DDBJ whole genome shotgun (WGS) entry which is preliminary data.</text>
</comment>
<dbReference type="AlphaFoldDB" id="A0AAE0YGZ1"/>
<evidence type="ECO:0000313" key="2">
    <source>
        <dbReference type="Proteomes" id="UP001283361"/>
    </source>
</evidence>
<proteinExistence type="predicted"/>
<evidence type="ECO:0000313" key="1">
    <source>
        <dbReference type="EMBL" id="KAK3744412.1"/>
    </source>
</evidence>
<protein>
    <submittedName>
        <fullName evidence="1">Uncharacterized protein</fullName>
    </submittedName>
</protein>
<name>A0AAE0YGZ1_9GAST</name>
<sequence length="85" mass="9321">MAAVNDTSRSGTMVTWHRSWSLLSIQARSADSASDEPVRKCQARNTGLRQSAVFQTGLKAGDRPHREQQLSELIRRVPAVSAPCS</sequence>
<dbReference type="Proteomes" id="UP001283361">
    <property type="component" value="Unassembled WGS sequence"/>
</dbReference>
<gene>
    <name evidence="1" type="ORF">RRG08_019705</name>
</gene>
<accession>A0AAE0YGZ1</accession>
<reference evidence="1" key="1">
    <citation type="journal article" date="2023" name="G3 (Bethesda)">
        <title>A reference genome for the long-term kleptoplast-retaining sea slug Elysia crispata morphotype clarki.</title>
        <authorList>
            <person name="Eastman K.E."/>
            <person name="Pendleton A.L."/>
            <person name="Shaikh M.A."/>
            <person name="Suttiyut T."/>
            <person name="Ogas R."/>
            <person name="Tomko P."/>
            <person name="Gavelis G."/>
            <person name="Widhalm J.R."/>
            <person name="Wisecaver J.H."/>
        </authorList>
    </citation>
    <scope>NUCLEOTIDE SEQUENCE</scope>
    <source>
        <strain evidence="1">ECLA1</strain>
    </source>
</reference>
<keyword evidence="2" id="KW-1185">Reference proteome</keyword>
<organism evidence="1 2">
    <name type="scientific">Elysia crispata</name>
    <name type="common">lettuce slug</name>
    <dbReference type="NCBI Taxonomy" id="231223"/>
    <lineage>
        <taxon>Eukaryota</taxon>
        <taxon>Metazoa</taxon>
        <taxon>Spiralia</taxon>
        <taxon>Lophotrochozoa</taxon>
        <taxon>Mollusca</taxon>
        <taxon>Gastropoda</taxon>
        <taxon>Heterobranchia</taxon>
        <taxon>Euthyneura</taxon>
        <taxon>Panpulmonata</taxon>
        <taxon>Sacoglossa</taxon>
        <taxon>Placobranchoidea</taxon>
        <taxon>Plakobranchidae</taxon>
        <taxon>Elysia</taxon>
    </lineage>
</organism>